<dbReference type="Proteomes" id="UP001367508">
    <property type="component" value="Unassembled WGS sequence"/>
</dbReference>
<evidence type="ECO:0000256" key="1">
    <source>
        <dbReference type="SAM" id="MobiDB-lite"/>
    </source>
</evidence>
<feature type="region of interest" description="Disordered" evidence="1">
    <location>
        <begin position="1"/>
        <end position="25"/>
    </location>
</feature>
<dbReference type="EMBL" id="JAYMYQ010000005">
    <property type="protein sequence ID" value="KAK7330366.1"/>
    <property type="molecule type" value="Genomic_DNA"/>
</dbReference>
<keyword evidence="3" id="KW-1185">Reference proteome</keyword>
<comment type="caution">
    <text evidence="2">The sequence shown here is derived from an EMBL/GenBank/DDBJ whole genome shotgun (WGS) entry which is preliminary data.</text>
</comment>
<accession>A0AAN9QCM9</accession>
<organism evidence="2 3">
    <name type="scientific">Canavalia gladiata</name>
    <name type="common">Sword bean</name>
    <name type="synonym">Dolichos gladiatus</name>
    <dbReference type="NCBI Taxonomy" id="3824"/>
    <lineage>
        <taxon>Eukaryota</taxon>
        <taxon>Viridiplantae</taxon>
        <taxon>Streptophyta</taxon>
        <taxon>Embryophyta</taxon>
        <taxon>Tracheophyta</taxon>
        <taxon>Spermatophyta</taxon>
        <taxon>Magnoliopsida</taxon>
        <taxon>eudicotyledons</taxon>
        <taxon>Gunneridae</taxon>
        <taxon>Pentapetalae</taxon>
        <taxon>rosids</taxon>
        <taxon>fabids</taxon>
        <taxon>Fabales</taxon>
        <taxon>Fabaceae</taxon>
        <taxon>Papilionoideae</taxon>
        <taxon>50 kb inversion clade</taxon>
        <taxon>NPAAA clade</taxon>
        <taxon>indigoferoid/millettioid clade</taxon>
        <taxon>Phaseoleae</taxon>
        <taxon>Canavalia</taxon>
    </lineage>
</organism>
<protein>
    <submittedName>
        <fullName evidence="2">Uncharacterized protein</fullName>
    </submittedName>
</protein>
<name>A0AAN9QCM9_CANGL</name>
<evidence type="ECO:0000313" key="3">
    <source>
        <dbReference type="Proteomes" id="UP001367508"/>
    </source>
</evidence>
<proteinExistence type="predicted"/>
<reference evidence="2 3" key="1">
    <citation type="submission" date="2024-01" db="EMBL/GenBank/DDBJ databases">
        <title>The genomes of 5 underutilized Papilionoideae crops provide insights into root nodulation and disease resistanc.</title>
        <authorList>
            <person name="Jiang F."/>
        </authorList>
    </citation>
    <scope>NUCLEOTIDE SEQUENCE [LARGE SCALE GENOMIC DNA]</scope>
    <source>
        <strain evidence="2">LVBAO_FW01</strain>
        <tissue evidence="2">Leaves</tissue>
    </source>
</reference>
<feature type="compositionally biased region" description="Basic and acidic residues" evidence="1">
    <location>
        <begin position="12"/>
        <end position="21"/>
    </location>
</feature>
<gene>
    <name evidence="2" type="ORF">VNO77_24558</name>
</gene>
<evidence type="ECO:0000313" key="2">
    <source>
        <dbReference type="EMBL" id="KAK7330366.1"/>
    </source>
</evidence>
<sequence>MNNGGGDHIKKKGDTTNKRFDDDMEDGDFEIDDINNKQKSYITVEWSTKKVSELFDIGNLTIKFESKDSDESQKVLLSEGGKGNQTHCILHRLFALDQLQEERA</sequence>
<dbReference type="AlphaFoldDB" id="A0AAN9QCM9"/>